<sequence>MLENGKIGSRQLLILVVMLTIGDAILVLPSIPAMEAKQDAWIVAIVSVILGSLIVFLYHSTSILFPNLTLVEYSEKILGKWLGITVSFLFLSYWFISAAAHLGQIGSFLSTHIMPDTPVQWINGLFLCTIIMAARLGLEPVARSAEIFSPFLLLLLLILTIFLLPEIKTQNMKPILEEGFKPIIRGSFAFITFPFMELVVILMILPYVSEKQKIRKSLFLGALIGGLVLIVITTLTILVLGADQTARHIYPSYELARKINIGNFFQRVEAIMAILWFITIYFKIGLYFYATSLGLAQTLRLKEYRPFTIPLGMIMIVLSLVVSPNIVYYNNAIIKYWPLYDMTMGFILPLLLLTVARFRHNKEKG</sequence>
<accession>A0ACD4RI07</accession>
<dbReference type="EMBL" id="CP126116">
    <property type="protein sequence ID" value="WHZ59964.1"/>
    <property type="molecule type" value="Genomic_DNA"/>
</dbReference>
<evidence type="ECO:0000313" key="1">
    <source>
        <dbReference type="EMBL" id="WHZ59964.1"/>
    </source>
</evidence>
<protein>
    <submittedName>
        <fullName evidence="1">Endospore germination permease</fullName>
    </submittedName>
</protein>
<proteinExistence type="predicted"/>
<dbReference type="Proteomes" id="UP001226091">
    <property type="component" value="Chromosome"/>
</dbReference>
<evidence type="ECO:0000313" key="2">
    <source>
        <dbReference type="Proteomes" id="UP001226091"/>
    </source>
</evidence>
<reference evidence="2" key="1">
    <citation type="journal article" date="2025" name="Aquaculture">
        <title>Assessment of the bioflocculant production and safety properties of Metabacillus hrfriensis sp. nov. based on phenotypic and whole-genome sequencing analysis.</title>
        <authorList>
            <person name="Zhang R."/>
            <person name="Zhao Z."/>
            <person name="Luo L."/>
            <person name="Wang S."/>
            <person name="Guo K."/>
            <person name="Xu W."/>
        </authorList>
    </citation>
    <scope>NUCLEOTIDE SEQUENCE [LARGE SCALE GENOMIC DNA]</scope>
    <source>
        <strain evidence="2">CT-WN-B3</strain>
    </source>
</reference>
<organism evidence="1 2">
    <name type="scientific">Metabacillus hrfriensis</name>
    <dbReference type="NCBI Taxonomy" id="3048891"/>
    <lineage>
        <taxon>Bacteria</taxon>
        <taxon>Bacillati</taxon>
        <taxon>Bacillota</taxon>
        <taxon>Bacilli</taxon>
        <taxon>Bacillales</taxon>
        <taxon>Bacillaceae</taxon>
        <taxon>Metabacillus</taxon>
    </lineage>
</organism>
<name>A0ACD4RI07_9BACI</name>
<keyword evidence="2" id="KW-1185">Reference proteome</keyword>
<gene>
    <name evidence="1" type="ORF">QLQ22_11780</name>
</gene>